<evidence type="ECO:0000256" key="13">
    <source>
        <dbReference type="RuleBase" id="RU362091"/>
    </source>
</evidence>
<comment type="subcellular location">
    <subcellularLocation>
        <location evidence="1">Cell membrane</location>
        <topology evidence="1">Multi-pass membrane protein</topology>
    </subcellularLocation>
</comment>
<feature type="transmembrane region" description="Helical" evidence="14">
    <location>
        <begin position="171"/>
        <end position="191"/>
    </location>
</feature>
<dbReference type="Pfam" id="PF00474">
    <property type="entry name" value="SSF"/>
    <property type="match status" value="1"/>
</dbReference>
<proteinExistence type="inferred from homology"/>
<accession>A0A8J6UQ62</accession>
<feature type="transmembrane region" description="Helical" evidence="14">
    <location>
        <begin position="45"/>
        <end position="74"/>
    </location>
</feature>
<feature type="transmembrane region" description="Helical" evidence="14">
    <location>
        <begin position="467"/>
        <end position="485"/>
    </location>
</feature>
<feature type="transmembrane region" description="Helical" evidence="14">
    <location>
        <begin position="265"/>
        <end position="285"/>
    </location>
</feature>
<evidence type="ECO:0000313" key="15">
    <source>
        <dbReference type="EMBL" id="MBD1390407.1"/>
    </source>
</evidence>
<feature type="transmembrane region" description="Helical" evidence="14">
    <location>
        <begin position="412"/>
        <end position="431"/>
    </location>
</feature>
<evidence type="ECO:0000256" key="14">
    <source>
        <dbReference type="SAM" id="Phobius"/>
    </source>
</evidence>
<keyword evidence="4" id="KW-1003">Cell membrane</keyword>
<keyword evidence="7 14" id="KW-1133">Transmembrane helix</keyword>
<evidence type="ECO:0000256" key="3">
    <source>
        <dbReference type="ARBA" id="ARBA00022448"/>
    </source>
</evidence>
<evidence type="ECO:0000256" key="12">
    <source>
        <dbReference type="ARBA" id="ARBA00033708"/>
    </source>
</evidence>
<evidence type="ECO:0000256" key="6">
    <source>
        <dbReference type="ARBA" id="ARBA00022847"/>
    </source>
</evidence>
<organism evidence="15 16">
    <name type="scientific">Neiella litorisoli</name>
    <dbReference type="NCBI Taxonomy" id="2771431"/>
    <lineage>
        <taxon>Bacteria</taxon>
        <taxon>Pseudomonadati</taxon>
        <taxon>Pseudomonadota</taxon>
        <taxon>Gammaproteobacteria</taxon>
        <taxon>Alteromonadales</taxon>
        <taxon>Echinimonadaceae</taxon>
        <taxon>Neiella</taxon>
    </lineage>
</organism>
<keyword evidence="9" id="KW-0406">Ion transport</keyword>
<reference evidence="15" key="1">
    <citation type="submission" date="2020-09" db="EMBL/GenBank/DDBJ databases">
        <title>A novel bacterium of genus Neiella, isolated from South China Sea.</title>
        <authorList>
            <person name="Huang H."/>
            <person name="Mo K."/>
            <person name="Hu Y."/>
        </authorList>
    </citation>
    <scope>NUCLEOTIDE SEQUENCE</scope>
    <source>
        <strain evidence="15">HB171785</strain>
    </source>
</reference>
<keyword evidence="10 14" id="KW-0472">Membrane</keyword>
<keyword evidence="3" id="KW-0813">Transport</keyword>
<feature type="transmembrane region" description="Helical" evidence="14">
    <location>
        <begin position="590"/>
        <end position="607"/>
    </location>
</feature>
<evidence type="ECO:0000256" key="4">
    <source>
        <dbReference type="ARBA" id="ARBA00022475"/>
    </source>
</evidence>
<feature type="transmembrane region" description="Helical" evidence="14">
    <location>
        <begin position="6"/>
        <end position="25"/>
    </location>
</feature>
<dbReference type="Proteomes" id="UP000638014">
    <property type="component" value="Unassembled WGS sequence"/>
</dbReference>
<dbReference type="AlphaFoldDB" id="A0A8J6UQ62"/>
<name>A0A8J6UQ62_9GAMM</name>
<keyword evidence="11" id="KW-0739">Sodium transport</keyword>
<dbReference type="GO" id="GO:0015193">
    <property type="term" value="F:L-proline transmembrane transporter activity"/>
    <property type="evidence" value="ECO:0007669"/>
    <property type="project" value="TreeGrafter"/>
</dbReference>
<evidence type="ECO:0000256" key="5">
    <source>
        <dbReference type="ARBA" id="ARBA00022692"/>
    </source>
</evidence>
<keyword evidence="6" id="KW-0769">Symport</keyword>
<dbReference type="GO" id="GO:0015824">
    <property type="term" value="P:proline transport"/>
    <property type="evidence" value="ECO:0007669"/>
    <property type="project" value="TreeGrafter"/>
</dbReference>
<dbReference type="Gene3D" id="1.20.1730.10">
    <property type="entry name" value="Sodium/glucose cotransporter"/>
    <property type="match status" value="1"/>
</dbReference>
<dbReference type="EMBL" id="JACXAF010000017">
    <property type="protein sequence ID" value="MBD1390407.1"/>
    <property type="molecule type" value="Genomic_DNA"/>
</dbReference>
<evidence type="ECO:0000256" key="9">
    <source>
        <dbReference type="ARBA" id="ARBA00023065"/>
    </source>
</evidence>
<feature type="transmembrane region" description="Helical" evidence="14">
    <location>
        <begin position="362"/>
        <end position="391"/>
    </location>
</feature>
<dbReference type="InterPro" id="IPR050277">
    <property type="entry name" value="Sodium:Solute_Symporter"/>
</dbReference>
<comment type="similarity">
    <text evidence="2 13">Belongs to the sodium:solute symporter (SSF) (TC 2.A.21) family.</text>
</comment>
<feature type="transmembrane region" description="Helical" evidence="14">
    <location>
        <begin position="437"/>
        <end position="455"/>
    </location>
</feature>
<dbReference type="RefSeq" id="WP_191145476.1">
    <property type="nucleotide sequence ID" value="NZ_JACXAF010000017.1"/>
</dbReference>
<feature type="transmembrane region" description="Helical" evidence="14">
    <location>
        <begin position="127"/>
        <end position="151"/>
    </location>
</feature>
<evidence type="ECO:0000256" key="1">
    <source>
        <dbReference type="ARBA" id="ARBA00004651"/>
    </source>
</evidence>
<dbReference type="PANTHER" id="PTHR48086:SF3">
    <property type="entry name" value="SODIUM_PROLINE SYMPORTER"/>
    <property type="match status" value="1"/>
</dbReference>
<sequence length="617" mass="68718">MQITFIDISIIVAYLASTIVIGLVLKRRASKNLDSYFMGGKSLPWYMLGLSNASGMFDISGTMWLVTLCVIYGMKSIWIPWLWPVFNQVFLMVYLSIWLRRSNVLTGAEWIRTRFGDDTGGKMSHMVVVLFAVISVLGFLAYGFVGVGKFMEIFIPWEVVQPYVPFSVPQAYVPHLYGIFFTAIATFYVMLGGMMSIVFADLLQFTIMTVAAISIGVIAMVNVSPETLAAMTPEGWSNPFFGWTLELDWSATIAEINDKILSDGYSLFAIFVMMMLFKGVLVSAAGPAPNFDMQKILATRSPKEAAMMSGFVSVVLMPIRYFMIGGFAVLAIVFYERLDLSRSGAIDFENILPSAMLEFAPVGILGLLLAGLLAAFMSTFASTVNAAPAYLVNDIYKRYINPEASNKTLIRASYLVSVLVVVISTLIGLYVQSINSVLQWIVSGLWGGYVVTNVLKWYWWRLNGQGYFWGMMSGIIGALSFPIIFDGVFPGIASDILPLYLFPLLLLFSGIACVVASLYTEPEDFELLKKFYKNVNPWGFWGPVRKAVEADDPNFNANPYFKRDMANICVGIILQTCLVALPIYIVIQEWQSTSVTLVLLVVSALILKKNWYNKLED</sequence>
<dbReference type="PANTHER" id="PTHR48086">
    <property type="entry name" value="SODIUM/PROLINE SYMPORTER-RELATED"/>
    <property type="match status" value="1"/>
</dbReference>
<dbReference type="CDD" id="cd11477">
    <property type="entry name" value="SLC5sbd_u1"/>
    <property type="match status" value="1"/>
</dbReference>
<evidence type="ECO:0000313" key="16">
    <source>
        <dbReference type="Proteomes" id="UP000638014"/>
    </source>
</evidence>
<comment type="catalytic activity">
    <reaction evidence="12">
        <text>L-proline(in) + Na(+)(in) = L-proline(out) + Na(+)(out)</text>
        <dbReference type="Rhea" id="RHEA:28967"/>
        <dbReference type="ChEBI" id="CHEBI:29101"/>
        <dbReference type="ChEBI" id="CHEBI:60039"/>
    </reaction>
</comment>
<keyword evidence="5 14" id="KW-0812">Transmembrane</keyword>
<feature type="transmembrane region" description="Helical" evidence="14">
    <location>
        <begin position="198"/>
        <end position="221"/>
    </location>
</feature>
<evidence type="ECO:0000256" key="7">
    <source>
        <dbReference type="ARBA" id="ARBA00022989"/>
    </source>
</evidence>
<dbReference type="GO" id="GO:0005886">
    <property type="term" value="C:plasma membrane"/>
    <property type="evidence" value="ECO:0007669"/>
    <property type="project" value="UniProtKB-SubCell"/>
</dbReference>
<feature type="transmembrane region" description="Helical" evidence="14">
    <location>
        <begin position="497"/>
        <end position="520"/>
    </location>
</feature>
<dbReference type="InterPro" id="IPR038377">
    <property type="entry name" value="Na/Glc_symporter_sf"/>
</dbReference>
<dbReference type="PROSITE" id="PS50283">
    <property type="entry name" value="NA_SOLUT_SYMP_3"/>
    <property type="match status" value="1"/>
</dbReference>
<evidence type="ECO:0000256" key="11">
    <source>
        <dbReference type="ARBA" id="ARBA00023201"/>
    </source>
</evidence>
<keyword evidence="16" id="KW-1185">Reference proteome</keyword>
<evidence type="ECO:0000256" key="8">
    <source>
        <dbReference type="ARBA" id="ARBA00023053"/>
    </source>
</evidence>
<evidence type="ECO:0000256" key="10">
    <source>
        <dbReference type="ARBA" id="ARBA00023136"/>
    </source>
</evidence>
<feature type="transmembrane region" description="Helical" evidence="14">
    <location>
        <begin position="565"/>
        <end position="584"/>
    </location>
</feature>
<feature type="transmembrane region" description="Helical" evidence="14">
    <location>
        <begin position="80"/>
        <end position="99"/>
    </location>
</feature>
<comment type="caution">
    <text evidence="15">The sequence shown here is derived from an EMBL/GenBank/DDBJ whole genome shotgun (WGS) entry which is preliminary data.</text>
</comment>
<dbReference type="GO" id="GO:0005298">
    <property type="term" value="F:proline:sodium symporter activity"/>
    <property type="evidence" value="ECO:0007669"/>
    <property type="project" value="TreeGrafter"/>
</dbReference>
<feature type="transmembrane region" description="Helical" evidence="14">
    <location>
        <begin position="306"/>
        <end position="335"/>
    </location>
</feature>
<dbReference type="InterPro" id="IPR001734">
    <property type="entry name" value="Na/solute_symporter"/>
</dbReference>
<keyword evidence="8" id="KW-0915">Sodium</keyword>
<evidence type="ECO:0000256" key="2">
    <source>
        <dbReference type="ARBA" id="ARBA00006434"/>
    </source>
</evidence>
<protein>
    <submittedName>
        <fullName evidence="15">Na+:solute symporter</fullName>
    </submittedName>
</protein>
<gene>
    <name evidence="15" type="ORF">IC617_13270</name>
</gene>